<feature type="region of interest" description="Disordered" evidence="1">
    <location>
        <begin position="89"/>
        <end position="114"/>
    </location>
</feature>
<dbReference type="Pfam" id="PF06243">
    <property type="entry name" value="PaaB"/>
    <property type="match status" value="1"/>
</dbReference>
<dbReference type="KEGG" id="ssai:N0B31_05915"/>
<dbReference type="InterPro" id="IPR009359">
    <property type="entry name" value="PaaB"/>
</dbReference>
<keyword evidence="3" id="KW-1185">Reference proteome</keyword>
<dbReference type="Proteomes" id="UP001057580">
    <property type="component" value="Chromosome"/>
</dbReference>
<dbReference type="AlphaFoldDB" id="A0A9E7R4P6"/>
<reference evidence="2" key="1">
    <citation type="submission" date="2022-09" db="EMBL/GenBank/DDBJ databases">
        <title>Diverse halophilic archaea isolated from saline environments.</title>
        <authorList>
            <person name="Cui H.-L."/>
        </authorList>
    </citation>
    <scope>NUCLEOTIDE SEQUENCE</scope>
    <source>
        <strain evidence="2">ZS-35-S2</strain>
    </source>
</reference>
<dbReference type="RefSeq" id="WP_260594931.1">
    <property type="nucleotide sequence ID" value="NZ_CP104003.1"/>
</dbReference>
<dbReference type="GeneID" id="74941939"/>
<organism evidence="2 3">
    <name type="scientific">Salinirubellus salinus</name>
    <dbReference type="NCBI Taxonomy" id="1364945"/>
    <lineage>
        <taxon>Archaea</taxon>
        <taxon>Methanobacteriati</taxon>
        <taxon>Methanobacteriota</taxon>
        <taxon>Stenosarchaea group</taxon>
        <taxon>Halobacteria</taxon>
        <taxon>Halobacteriales</taxon>
        <taxon>Natronomonadaceae</taxon>
        <taxon>Salinirubellus</taxon>
    </lineage>
</organism>
<protein>
    <submittedName>
        <fullName evidence="2">Phenylacetic acid degradation protein PaaB</fullName>
    </submittedName>
</protein>
<dbReference type="InterPro" id="IPR038693">
    <property type="entry name" value="PaaB_sf"/>
</dbReference>
<gene>
    <name evidence="2" type="ORF">N0B31_05915</name>
</gene>
<accession>A0A9E7R4P6</accession>
<dbReference type="EMBL" id="CP104003">
    <property type="protein sequence ID" value="UWM55820.1"/>
    <property type="molecule type" value="Genomic_DNA"/>
</dbReference>
<sequence>MRWEVFRQEKKKDYHVHVGDVHAPNAELAKQYAQVMHARRKPANSLWVVPKDAIETVEADDHDVAMGGLTQREYRWATNYNTGEMAAEIEESEAEQVEAERERKKAAGQGGGDD</sequence>
<evidence type="ECO:0000313" key="2">
    <source>
        <dbReference type="EMBL" id="UWM55820.1"/>
    </source>
</evidence>
<evidence type="ECO:0000313" key="3">
    <source>
        <dbReference type="Proteomes" id="UP001057580"/>
    </source>
</evidence>
<dbReference type="Gene3D" id="3.10.20.520">
    <property type="entry name" value="Phenylacetic acid degradation B"/>
    <property type="match status" value="1"/>
</dbReference>
<name>A0A9E7R4P6_9EURY</name>
<evidence type="ECO:0000256" key="1">
    <source>
        <dbReference type="SAM" id="MobiDB-lite"/>
    </source>
</evidence>
<proteinExistence type="predicted"/>